<dbReference type="HOGENOM" id="CLU_350286_0_0_1"/>
<feature type="compositionally biased region" description="Basic and acidic residues" evidence="5">
    <location>
        <begin position="827"/>
        <end position="838"/>
    </location>
</feature>
<feature type="region of interest" description="Disordered" evidence="5">
    <location>
        <begin position="824"/>
        <end position="851"/>
    </location>
</feature>
<dbReference type="Gene3D" id="3.30.470.30">
    <property type="entry name" value="DNA ligase/mRNA capping enzyme"/>
    <property type="match status" value="1"/>
</dbReference>
<keyword evidence="2" id="KW-0235">DNA replication</keyword>
<protein>
    <recommendedName>
        <fullName evidence="6">DNA ligase OB-like domain-containing protein</fullName>
    </recommendedName>
</protein>
<feature type="compositionally biased region" description="Basic and acidic residues" evidence="5">
    <location>
        <begin position="182"/>
        <end position="191"/>
    </location>
</feature>
<dbReference type="EMBL" id="DF238801">
    <property type="protein sequence ID" value="GAC96164.1"/>
    <property type="molecule type" value="Genomic_DNA"/>
</dbReference>
<feature type="compositionally biased region" description="Acidic residues" evidence="5">
    <location>
        <begin position="206"/>
        <end position="217"/>
    </location>
</feature>
<feature type="compositionally biased region" description="Low complexity" evidence="5">
    <location>
        <begin position="218"/>
        <end position="230"/>
    </location>
</feature>
<dbReference type="InterPro" id="IPR050326">
    <property type="entry name" value="NAD_dep_DNA_ligaseB"/>
</dbReference>
<dbReference type="Pfam" id="PF14743">
    <property type="entry name" value="DNA_ligase_OB_2"/>
    <property type="match status" value="1"/>
</dbReference>
<sequence length="851" mass="93730">MLTSISMADVIDPDTAVLHIPRMIRQDEYGYRTSVEGKEVSPLTVVPLNQAFPISKSGGPASASFVLKRFADGYYVCSCPAWRFSTERDKMRKTCSHLKDVLGEAYENDRIALAREAKSTVFEHTKFRRTTSDGHHARHTHAKSMLDDHFRQLSQSQSDVLPSSQPNIIASSGASNVNGPRPENRLADEHGVSTSRSRVTPVQAEQDSDTETEDEEVVAASQAAAASGSSRPLFLAATQPNATAGRTRSAYHDDDDDDPGINQDDVQASPSKRARRGKRSAGDSDDDKVGIDRSHTLSPMSRLTPAPLLSDYRCLCFLQSHGCWMLTRPSPDRKRWIPPAGGSAKNSTACAPFGTGRGSTRVKRLNGMHRLGGNNVSQQVSSNRYGRHELTLRVHYSCPCLVPLGLPKDITLDGELWMARGAFDQTSQICRTTVRLGRLRTFSHFLERDSMERQWLREQVGGRLASQDRLRDARGALSLLRPTIEKSVSFADVIATARSTASSSEWKALKRSLRQRKKHSAVKSRPSSRFAVAGSFLRALFGRHPAEQSQPGSVLPVPPSRPVFKRCTRCGKVVKRGKSRNADAADPNRTNADQSVSGPSLPSATSNPMPTSKTFSSRRPHAYSTLAALSSGRTMPSAYTHVCRRKTKSSNEWSRIKFMIFDTPSMGSRPVEERWVEIENRFGSTDGLDIDSLEGPQIKLVKHIKCEGRSHLAELMEAVELKGGEGLMLRQPGSKYEGKRGNTLFKLKNWYDAEAEVIGYAEGTGRHAGRTGSLVARMACGTVFRVGTGMSDAQRDNPPPIGSIINYRFFELSEDGYPRFPAFRGVASDKSKPKDAVVRPRASAIRSVEDQ</sequence>
<name>R9P4D2_PSEHS</name>
<evidence type="ECO:0000256" key="4">
    <source>
        <dbReference type="ARBA" id="ARBA00023204"/>
    </source>
</evidence>
<dbReference type="Proteomes" id="UP000014071">
    <property type="component" value="Unassembled WGS sequence"/>
</dbReference>
<feature type="domain" description="DNA ligase OB-like" evidence="6">
    <location>
        <begin position="762"/>
        <end position="825"/>
    </location>
</feature>
<keyword evidence="4" id="KW-0234">DNA repair</keyword>
<dbReference type="GO" id="GO:0006260">
    <property type="term" value="P:DNA replication"/>
    <property type="evidence" value="ECO:0007669"/>
    <property type="project" value="UniProtKB-KW"/>
</dbReference>
<dbReference type="SUPFAM" id="SSF50249">
    <property type="entry name" value="Nucleic acid-binding proteins"/>
    <property type="match status" value="1"/>
</dbReference>
<keyword evidence="8" id="KW-1185">Reference proteome</keyword>
<dbReference type="eggNOG" id="ENOG502QTYC">
    <property type="taxonomic scope" value="Eukaryota"/>
</dbReference>
<gene>
    <name evidence="7" type="ORF">PHSY_003744</name>
</gene>
<dbReference type="SUPFAM" id="SSF56091">
    <property type="entry name" value="DNA ligase/mRNA capping enzyme, catalytic domain"/>
    <property type="match status" value="1"/>
</dbReference>
<feature type="compositionally biased region" description="Polar residues" evidence="5">
    <location>
        <begin position="154"/>
        <end position="178"/>
    </location>
</feature>
<keyword evidence="1" id="KW-0436">Ligase</keyword>
<dbReference type="OrthoDB" id="411785at2759"/>
<dbReference type="AlphaFoldDB" id="R9P4D2"/>
<feature type="compositionally biased region" description="Polar residues" evidence="5">
    <location>
        <begin position="588"/>
        <end position="615"/>
    </location>
</feature>
<feature type="region of interest" description="Disordered" evidence="5">
    <location>
        <begin position="575"/>
        <end position="620"/>
    </location>
</feature>
<evidence type="ECO:0000256" key="1">
    <source>
        <dbReference type="ARBA" id="ARBA00022598"/>
    </source>
</evidence>
<evidence type="ECO:0000313" key="7">
    <source>
        <dbReference type="EMBL" id="GAC96164.1"/>
    </source>
</evidence>
<dbReference type="GeneID" id="24109030"/>
<evidence type="ECO:0000256" key="2">
    <source>
        <dbReference type="ARBA" id="ARBA00022705"/>
    </source>
</evidence>
<dbReference type="InterPro" id="IPR016059">
    <property type="entry name" value="DNA_ligase_ATP-dep_CS"/>
</dbReference>
<dbReference type="InterPro" id="IPR012340">
    <property type="entry name" value="NA-bd_OB-fold"/>
</dbReference>
<evidence type="ECO:0000313" key="8">
    <source>
        <dbReference type="Proteomes" id="UP000014071"/>
    </source>
</evidence>
<dbReference type="GO" id="GO:0003909">
    <property type="term" value="F:DNA ligase activity"/>
    <property type="evidence" value="ECO:0007669"/>
    <property type="project" value="InterPro"/>
</dbReference>
<dbReference type="PANTHER" id="PTHR47810">
    <property type="entry name" value="DNA LIGASE"/>
    <property type="match status" value="1"/>
</dbReference>
<dbReference type="PANTHER" id="PTHR47810:SF1">
    <property type="entry name" value="DNA LIGASE B"/>
    <property type="match status" value="1"/>
</dbReference>
<evidence type="ECO:0000256" key="5">
    <source>
        <dbReference type="SAM" id="MobiDB-lite"/>
    </source>
</evidence>
<proteinExistence type="predicted"/>
<evidence type="ECO:0000256" key="3">
    <source>
        <dbReference type="ARBA" id="ARBA00022763"/>
    </source>
</evidence>
<evidence type="ECO:0000259" key="6">
    <source>
        <dbReference type="Pfam" id="PF14743"/>
    </source>
</evidence>
<dbReference type="CDD" id="cd08041">
    <property type="entry name" value="OBF_kDNA_ligase_like"/>
    <property type="match status" value="1"/>
</dbReference>
<reference evidence="8" key="1">
    <citation type="journal article" date="2013" name="Genome Announc.">
        <title>Draft genome sequence of the basidiomycetous yeast-like fungus Pseudozyma hubeiensis SY62, which produces an abundant amount of the biosurfactant mannosylerythritol lipids.</title>
        <authorList>
            <person name="Konishi M."/>
            <person name="Hatada Y."/>
            <person name="Horiuchi J."/>
        </authorList>
    </citation>
    <scope>NUCLEOTIDE SEQUENCE [LARGE SCALE GENOMIC DNA]</scope>
    <source>
        <strain evidence="8">SY62</strain>
    </source>
</reference>
<organism evidence="7 8">
    <name type="scientific">Pseudozyma hubeiensis (strain SY62)</name>
    <name type="common">Yeast</name>
    <dbReference type="NCBI Taxonomy" id="1305764"/>
    <lineage>
        <taxon>Eukaryota</taxon>
        <taxon>Fungi</taxon>
        <taxon>Dikarya</taxon>
        <taxon>Basidiomycota</taxon>
        <taxon>Ustilaginomycotina</taxon>
        <taxon>Ustilaginomycetes</taxon>
        <taxon>Ustilaginales</taxon>
        <taxon>Ustilaginaceae</taxon>
        <taxon>Pseudozyma</taxon>
    </lineage>
</organism>
<dbReference type="Gene3D" id="3.30.1490.70">
    <property type="match status" value="1"/>
</dbReference>
<dbReference type="Gene3D" id="2.40.50.140">
    <property type="entry name" value="Nucleic acid-binding proteins"/>
    <property type="match status" value="1"/>
</dbReference>
<feature type="region of interest" description="Disordered" evidence="5">
    <location>
        <begin position="154"/>
        <end position="299"/>
    </location>
</feature>
<dbReference type="GO" id="GO:0006281">
    <property type="term" value="P:DNA repair"/>
    <property type="evidence" value="ECO:0007669"/>
    <property type="project" value="UniProtKB-KW"/>
</dbReference>
<dbReference type="InterPro" id="IPR029319">
    <property type="entry name" value="DNA_ligase_OB"/>
</dbReference>
<dbReference type="STRING" id="1305764.R9P4D2"/>
<keyword evidence="3" id="KW-0227">DNA damage</keyword>
<dbReference type="PROSITE" id="PS00333">
    <property type="entry name" value="DNA_LIGASE_A2"/>
    <property type="match status" value="1"/>
</dbReference>
<accession>R9P4D2</accession>
<dbReference type="RefSeq" id="XP_012189751.1">
    <property type="nucleotide sequence ID" value="XM_012334361.1"/>
</dbReference>